<dbReference type="RefSeq" id="WP_154918373.1">
    <property type="nucleotide sequence ID" value="NZ_VUOE01000001.1"/>
</dbReference>
<proteinExistence type="predicted"/>
<reference evidence="1 2" key="1">
    <citation type="submission" date="2019-09" db="EMBL/GenBank/DDBJ databases">
        <authorList>
            <person name="Khan S.A."/>
            <person name="Jeon C.O."/>
            <person name="Chun B.H."/>
            <person name="Jeong S.E."/>
        </authorList>
    </citation>
    <scope>NUCLEOTIDE SEQUENCE [LARGE SCALE GENOMIC DNA]</scope>
    <source>
        <strain evidence="1 2">KCTC 42508</strain>
    </source>
</reference>
<evidence type="ECO:0000313" key="2">
    <source>
        <dbReference type="Proteomes" id="UP000323188"/>
    </source>
</evidence>
<accession>A0A5B2U046</accession>
<sequence>MQHKKAGLYVEVKKDIESRLQLLNLWKKSIRTQFDLILSKNPIDEIKDLILQIDEAISKNIKLRDAIYIEENQDLNDRARGQLNSLILNSLGVLNDNSERELETLKTAMSYIGIKITYEGLSFFRKAV</sequence>
<dbReference type="Proteomes" id="UP000323188">
    <property type="component" value="Unassembled WGS sequence"/>
</dbReference>
<evidence type="ECO:0000313" key="1">
    <source>
        <dbReference type="EMBL" id="KAA2219877.1"/>
    </source>
</evidence>
<gene>
    <name evidence="1" type="ORF">F0361_09900</name>
</gene>
<dbReference type="AlphaFoldDB" id="A0A5B2U046"/>
<comment type="caution">
    <text evidence="1">The sequence shown here is derived from an EMBL/GenBank/DDBJ whole genome shotgun (WGS) entry which is preliminary data.</text>
</comment>
<dbReference type="EMBL" id="VUOE01000001">
    <property type="protein sequence ID" value="KAA2219877.1"/>
    <property type="molecule type" value="Genomic_DNA"/>
</dbReference>
<organism evidence="1 2">
    <name type="scientific">Maribacter flavus</name>
    <dbReference type="NCBI Taxonomy" id="1658664"/>
    <lineage>
        <taxon>Bacteria</taxon>
        <taxon>Pseudomonadati</taxon>
        <taxon>Bacteroidota</taxon>
        <taxon>Flavobacteriia</taxon>
        <taxon>Flavobacteriales</taxon>
        <taxon>Flavobacteriaceae</taxon>
        <taxon>Maribacter</taxon>
    </lineage>
</organism>
<name>A0A5B2U046_9FLAO</name>
<protein>
    <submittedName>
        <fullName evidence="1">Uncharacterized protein</fullName>
    </submittedName>
</protein>